<evidence type="ECO:0000256" key="5">
    <source>
        <dbReference type="ARBA" id="ARBA00023288"/>
    </source>
</evidence>
<dbReference type="InterPro" id="IPR050490">
    <property type="entry name" value="Bact_solute-bd_prot1"/>
</dbReference>
<dbReference type="RefSeq" id="WP_186994016.1">
    <property type="nucleotide sequence ID" value="NZ_JACOQG010000001.1"/>
</dbReference>
<evidence type="ECO:0000256" key="2">
    <source>
        <dbReference type="ARBA" id="ARBA00022729"/>
    </source>
</evidence>
<comment type="caution">
    <text evidence="7">The sequence shown here is derived from an EMBL/GenBank/DDBJ whole genome shotgun (WGS) entry which is preliminary data.</text>
</comment>
<feature type="chain" id="PRO_5046422409" evidence="6">
    <location>
        <begin position="24"/>
        <end position="419"/>
    </location>
</feature>
<keyword evidence="2 6" id="KW-0732">Signal</keyword>
<keyword evidence="1" id="KW-1003">Cell membrane</keyword>
<proteinExistence type="predicted"/>
<dbReference type="Gene3D" id="3.40.190.10">
    <property type="entry name" value="Periplasmic binding protein-like II"/>
    <property type="match status" value="2"/>
</dbReference>
<reference evidence="7 8" key="1">
    <citation type="submission" date="2020-08" db="EMBL/GenBank/DDBJ databases">
        <title>Genome public.</title>
        <authorList>
            <person name="Liu C."/>
            <person name="Sun Q."/>
        </authorList>
    </citation>
    <scope>NUCLEOTIDE SEQUENCE [LARGE SCALE GENOMIC DNA]</scope>
    <source>
        <strain evidence="7 8">M29</strain>
    </source>
</reference>
<evidence type="ECO:0000313" key="8">
    <source>
        <dbReference type="Proteomes" id="UP000649826"/>
    </source>
</evidence>
<keyword evidence="4" id="KW-0564">Palmitate</keyword>
<evidence type="ECO:0000256" key="4">
    <source>
        <dbReference type="ARBA" id="ARBA00023139"/>
    </source>
</evidence>
<name>A0ABR7IE82_9FIRM</name>
<evidence type="ECO:0000256" key="1">
    <source>
        <dbReference type="ARBA" id="ARBA00022475"/>
    </source>
</evidence>
<dbReference type="Pfam" id="PF13416">
    <property type="entry name" value="SBP_bac_8"/>
    <property type="match status" value="1"/>
</dbReference>
<evidence type="ECO:0000256" key="6">
    <source>
        <dbReference type="SAM" id="SignalP"/>
    </source>
</evidence>
<keyword evidence="5" id="KW-0449">Lipoprotein</keyword>
<dbReference type="PANTHER" id="PTHR43649">
    <property type="entry name" value="ARABINOSE-BINDING PROTEIN-RELATED"/>
    <property type="match status" value="1"/>
</dbReference>
<dbReference type="Proteomes" id="UP000649826">
    <property type="component" value="Unassembled WGS sequence"/>
</dbReference>
<evidence type="ECO:0000313" key="7">
    <source>
        <dbReference type="EMBL" id="MBC5778330.1"/>
    </source>
</evidence>
<keyword evidence="3" id="KW-0472">Membrane</keyword>
<dbReference type="EMBL" id="JACOQG010000001">
    <property type="protein sequence ID" value="MBC5778330.1"/>
    <property type="molecule type" value="Genomic_DNA"/>
</dbReference>
<accession>A0ABR7IE82</accession>
<organism evidence="7 8">
    <name type="scientific">Blautia difficilis</name>
    <dbReference type="NCBI Taxonomy" id="2763027"/>
    <lineage>
        <taxon>Bacteria</taxon>
        <taxon>Bacillati</taxon>
        <taxon>Bacillota</taxon>
        <taxon>Clostridia</taxon>
        <taxon>Lachnospirales</taxon>
        <taxon>Lachnospiraceae</taxon>
        <taxon>Blautia</taxon>
    </lineage>
</organism>
<sequence>MRKRAMSVLLAAAMITGTMTGTAVMVKADDEPVTLTVLAGQSTTDAGIEDMIDEALAEKYPNITLEWECVDWGNDFQPKMQQYMQSGLPDIMIGKAQDVSTYAPQGVLGEIDSTYLDRGLDASRENVTIDGKTYGLVYNAMYQGVYYNKAMFKENGWEIPKTLDDLQVIIDDCKEKGITPFASHMVDTWSIGNMSMQFAMNDVFNKTPDWGDKFRAGEVSFSDSEDMQNALNYNKLIYDNTFEDTFSTEQTDCDAKMVLGDAAMKVSGSWSIQNFLDIDENFDFGIFPFPNQTGDSKLIFEPNITIMTSANTEHQDAVNDFLDLMSSDKDLAVEILDYTKTASMLKDVTPTFSNPSQEDIDKYASEDMIVDVTLGNNQLVWGGFQEENAKDIAAWLQGQESIEDCLKACDGRVDSSSAN</sequence>
<dbReference type="InterPro" id="IPR006059">
    <property type="entry name" value="SBP"/>
</dbReference>
<feature type="signal peptide" evidence="6">
    <location>
        <begin position="1"/>
        <end position="23"/>
    </location>
</feature>
<gene>
    <name evidence="7" type="ORF">H8Z82_01330</name>
</gene>
<protein>
    <submittedName>
        <fullName evidence="7">Extracellular solute-binding protein</fullName>
    </submittedName>
</protein>
<evidence type="ECO:0000256" key="3">
    <source>
        <dbReference type="ARBA" id="ARBA00023136"/>
    </source>
</evidence>
<keyword evidence="8" id="KW-1185">Reference proteome</keyword>
<dbReference type="PANTHER" id="PTHR43649:SF33">
    <property type="entry name" value="POLYGALACTURONAN_RHAMNOGALACTURONAN-BINDING PROTEIN YTCQ"/>
    <property type="match status" value="1"/>
</dbReference>
<dbReference type="SUPFAM" id="SSF53850">
    <property type="entry name" value="Periplasmic binding protein-like II"/>
    <property type="match status" value="1"/>
</dbReference>